<gene>
    <name evidence="4" type="ORF">EV684_106107</name>
</gene>
<dbReference type="NCBIfam" id="TIGR00125">
    <property type="entry name" value="cyt_tran_rel"/>
    <property type="match status" value="1"/>
</dbReference>
<accession>A0A4R2MBT4</accession>
<comment type="caution">
    <text evidence="4">The sequence shown here is derived from an EMBL/GenBank/DDBJ whole genome shotgun (WGS) entry which is preliminary data.</text>
</comment>
<evidence type="ECO:0000313" key="4">
    <source>
        <dbReference type="EMBL" id="TCP02545.1"/>
    </source>
</evidence>
<evidence type="ECO:0000313" key="5">
    <source>
        <dbReference type="Proteomes" id="UP000295106"/>
    </source>
</evidence>
<dbReference type="Proteomes" id="UP000295106">
    <property type="component" value="Unassembled WGS sequence"/>
</dbReference>
<evidence type="ECO:0000256" key="1">
    <source>
        <dbReference type="ARBA" id="ARBA00022679"/>
    </source>
</evidence>
<feature type="domain" description="Cytidyltransferase-like" evidence="3">
    <location>
        <begin position="5"/>
        <end position="124"/>
    </location>
</feature>
<dbReference type="PANTHER" id="PTHR43793">
    <property type="entry name" value="FAD SYNTHASE"/>
    <property type="match status" value="1"/>
</dbReference>
<keyword evidence="1 4" id="KW-0808">Transferase</keyword>
<dbReference type="InterPro" id="IPR050385">
    <property type="entry name" value="Archaeal_FAD_synthase"/>
</dbReference>
<keyword evidence="2 4" id="KW-0548">Nucleotidyltransferase</keyword>
<organism evidence="4 5">
    <name type="scientific">Rubrivivax gelatinosus</name>
    <name type="common">Rhodocyclus gelatinosus</name>
    <name type="synonym">Rhodopseudomonas gelatinosa</name>
    <dbReference type="NCBI Taxonomy" id="28068"/>
    <lineage>
        <taxon>Bacteria</taxon>
        <taxon>Pseudomonadati</taxon>
        <taxon>Pseudomonadota</taxon>
        <taxon>Betaproteobacteria</taxon>
        <taxon>Burkholderiales</taxon>
        <taxon>Sphaerotilaceae</taxon>
        <taxon>Rubrivivax</taxon>
    </lineage>
</organism>
<evidence type="ECO:0000256" key="2">
    <source>
        <dbReference type="ARBA" id="ARBA00022695"/>
    </source>
</evidence>
<sequence length="151" mass="17049">MSTVITYGTFDLFHIGHLKLLQRLRALGDRLVVGVSTDEFNALKGKKTVVSYEHRVEIVRSVRYVDAAFPEQSWEQKRHDIVREGATIFAMGDDWVGKFDDLADLCEVVYLPRTQDVSTTEIRQLVAALHADKLAELKAAANHLQQVIAKL</sequence>
<reference evidence="4 5" key="1">
    <citation type="submission" date="2019-03" db="EMBL/GenBank/DDBJ databases">
        <title>Genomic Encyclopedia of Type Strains, Phase IV (KMG-IV): sequencing the most valuable type-strain genomes for metagenomic binning, comparative biology and taxonomic classification.</title>
        <authorList>
            <person name="Goeker M."/>
        </authorList>
    </citation>
    <scope>NUCLEOTIDE SEQUENCE [LARGE SCALE GENOMIC DNA]</scope>
    <source>
        <strain evidence="4 5">DSM 1709</strain>
    </source>
</reference>
<protein>
    <submittedName>
        <fullName evidence="4">Glycerol-3-phosphate cytidylyltransferase</fullName>
    </submittedName>
</protein>
<proteinExistence type="predicted"/>
<dbReference type="Gene3D" id="3.40.50.620">
    <property type="entry name" value="HUPs"/>
    <property type="match status" value="1"/>
</dbReference>
<dbReference type="GeneID" id="99683509"/>
<dbReference type="Pfam" id="PF01467">
    <property type="entry name" value="CTP_transf_like"/>
    <property type="match status" value="1"/>
</dbReference>
<dbReference type="AlphaFoldDB" id="A0A4R2MBT4"/>
<dbReference type="InterPro" id="IPR014729">
    <property type="entry name" value="Rossmann-like_a/b/a_fold"/>
</dbReference>
<name>A0A4R2MBT4_RUBGE</name>
<evidence type="ECO:0000259" key="3">
    <source>
        <dbReference type="Pfam" id="PF01467"/>
    </source>
</evidence>
<dbReference type="PANTHER" id="PTHR43793:SF1">
    <property type="entry name" value="FAD SYNTHASE"/>
    <property type="match status" value="1"/>
</dbReference>
<dbReference type="EMBL" id="SLXD01000006">
    <property type="protein sequence ID" value="TCP02545.1"/>
    <property type="molecule type" value="Genomic_DNA"/>
</dbReference>
<dbReference type="RefSeq" id="WP_132647094.1">
    <property type="nucleotide sequence ID" value="NZ_CP181386.1"/>
</dbReference>
<dbReference type="InterPro" id="IPR004821">
    <property type="entry name" value="Cyt_trans-like"/>
</dbReference>
<dbReference type="OrthoDB" id="9802794at2"/>
<dbReference type="SUPFAM" id="SSF52374">
    <property type="entry name" value="Nucleotidylyl transferase"/>
    <property type="match status" value="1"/>
</dbReference>
<dbReference type="GO" id="GO:0016779">
    <property type="term" value="F:nucleotidyltransferase activity"/>
    <property type="evidence" value="ECO:0007669"/>
    <property type="project" value="UniProtKB-KW"/>
</dbReference>